<evidence type="ECO:0000256" key="6">
    <source>
        <dbReference type="ARBA" id="ARBA00023065"/>
    </source>
</evidence>
<dbReference type="Pfam" id="PF00593">
    <property type="entry name" value="TonB_dep_Rec_b-barrel"/>
    <property type="match status" value="1"/>
</dbReference>
<dbReference type="SUPFAM" id="SSF49464">
    <property type="entry name" value="Carboxypeptidase regulatory domain-like"/>
    <property type="match status" value="1"/>
</dbReference>
<name>A0A6L5XGJ5_9BACT</name>
<dbReference type="InterPro" id="IPR023997">
    <property type="entry name" value="TonB-dep_OMP_SusC/RagA_CS"/>
</dbReference>
<feature type="domain" description="TonB-dependent receptor-like beta-barrel" evidence="13">
    <location>
        <begin position="384"/>
        <end position="983"/>
    </location>
</feature>
<dbReference type="AlphaFoldDB" id="A0A6L5XGJ5"/>
<comment type="subcellular location">
    <subcellularLocation>
        <location evidence="1 10">Cell outer membrane</location>
        <topology evidence="1 10">Multi-pass membrane protein</topology>
    </subcellularLocation>
</comment>
<dbReference type="PANTHER" id="PTHR30069">
    <property type="entry name" value="TONB-DEPENDENT OUTER MEMBRANE RECEPTOR"/>
    <property type="match status" value="1"/>
</dbReference>
<dbReference type="Gene3D" id="2.170.130.10">
    <property type="entry name" value="TonB-dependent receptor, plug domain"/>
    <property type="match status" value="1"/>
</dbReference>
<protein>
    <submittedName>
        <fullName evidence="15">SusC/RagA family TonB-linked outer membrane protein</fullName>
    </submittedName>
</protein>
<dbReference type="InterPro" id="IPR039426">
    <property type="entry name" value="TonB-dep_rcpt-like"/>
</dbReference>
<keyword evidence="16" id="KW-1185">Reference proteome</keyword>
<comment type="caution">
    <text evidence="15">The sequence shown here is derived from an EMBL/GenBank/DDBJ whole genome shotgun (WGS) entry which is preliminary data.</text>
</comment>
<keyword evidence="9 10" id="KW-0998">Cell outer membrane</keyword>
<evidence type="ECO:0000256" key="1">
    <source>
        <dbReference type="ARBA" id="ARBA00004571"/>
    </source>
</evidence>
<evidence type="ECO:0000256" key="9">
    <source>
        <dbReference type="ARBA" id="ARBA00023237"/>
    </source>
</evidence>
<dbReference type="Gene3D" id="2.60.40.1120">
    <property type="entry name" value="Carboxypeptidase-like, regulatory domain"/>
    <property type="match status" value="1"/>
</dbReference>
<keyword evidence="4 10" id="KW-0812">Transmembrane</keyword>
<dbReference type="InterPro" id="IPR037066">
    <property type="entry name" value="Plug_dom_sf"/>
</dbReference>
<feature type="domain" description="TonB-dependent receptor plug" evidence="14">
    <location>
        <begin position="112"/>
        <end position="224"/>
    </location>
</feature>
<keyword evidence="2 10" id="KW-0813">Transport</keyword>
<keyword evidence="5 12" id="KW-0732">Signal</keyword>
<dbReference type="GO" id="GO:0009279">
    <property type="term" value="C:cell outer membrane"/>
    <property type="evidence" value="ECO:0007669"/>
    <property type="project" value="UniProtKB-SubCell"/>
</dbReference>
<evidence type="ECO:0000256" key="8">
    <source>
        <dbReference type="ARBA" id="ARBA00023136"/>
    </source>
</evidence>
<dbReference type="InterPro" id="IPR000531">
    <property type="entry name" value="Beta-barrel_TonB"/>
</dbReference>
<dbReference type="NCBIfam" id="TIGR04057">
    <property type="entry name" value="SusC_RagA_signa"/>
    <property type="match status" value="1"/>
</dbReference>
<dbReference type="NCBIfam" id="TIGR04056">
    <property type="entry name" value="OMP_RagA_SusC"/>
    <property type="match status" value="1"/>
</dbReference>
<dbReference type="InterPro" id="IPR023996">
    <property type="entry name" value="TonB-dep_OMP_SusC/RagA"/>
</dbReference>
<feature type="chain" id="PRO_5026928422" evidence="12">
    <location>
        <begin position="20"/>
        <end position="1028"/>
    </location>
</feature>
<comment type="similarity">
    <text evidence="10 11">Belongs to the TonB-dependent receptor family.</text>
</comment>
<dbReference type="GO" id="GO:0044718">
    <property type="term" value="P:siderophore transmembrane transport"/>
    <property type="evidence" value="ECO:0007669"/>
    <property type="project" value="TreeGrafter"/>
</dbReference>
<dbReference type="RefSeq" id="WP_154328063.1">
    <property type="nucleotide sequence ID" value="NZ_CP045696.1"/>
</dbReference>
<dbReference type="SUPFAM" id="SSF56935">
    <property type="entry name" value="Porins"/>
    <property type="match status" value="1"/>
</dbReference>
<keyword evidence="7 11" id="KW-0798">TonB box</keyword>
<dbReference type="InterPro" id="IPR036942">
    <property type="entry name" value="Beta-barrel_TonB_sf"/>
</dbReference>
<evidence type="ECO:0000313" key="15">
    <source>
        <dbReference type="EMBL" id="MSS18647.1"/>
    </source>
</evidence>
<dbReference type="Proteomes" id="UP000483362">
    <property type="component" value="Unassembled WGS sequence"/>
</dbReference>
<feature type="signal peptide" evidence="12">
    <location>
        <begin position="1"/>
        <end position="19"/>
    </location>
</feature>
<organism evidence="15 16">
    <name type="scientific">Sodaliphilus pleomorphus</name>
    <dbReference type="NCBI Taxonomy" id="2606626"/>
    <lineage>
        <taxon>Bacteria</taxon>
        <taxon>Pseudomonadati</taxon>
        <taxon>Bacteroidota</taxon>
        <taxon>Bacteroidia</taxon>
        <taxon>Bacteroidales</taxon>
        <taxon>Muribaculaceae</taxon>
        <taxon>Sodaliphilus</taxon>
    </lineage>
</organism>
<dbReference type="PANTHER" id="PTHR30069:SF53">
    <property type="entry name" value="COLICIN I RECEPTOR-RELATED"/>
    <property type="match status" value="1"/>
</dbReference>
<accession>A0A6L5XGJ5</accession>
<gene>
    <name evidence="15" type="ORF">FYJ29_12910</name>
</gene>
<dbReference type="EMBL" id="VULT01000028">
    <property type="protein sequence ID" value="MSS18647.1"/>
    <property type="molecule type" value="Genomic_DNA"/>
</dbReference>
<evidence type="ECO:0000256" key="11">
    <source>
        <dbReference type="RuleBase" id="RU003357"/>
    </source>
</evidence>
<evidence type="ECO:0000256" key="2">
    <source>
        <dbReference type="ARBA" id="ARBA00022448"/>
    </source>
</evidence>
<evidence type="ECO:0000256" key="4">
    <source>
        <dbReference type="ARBA" id="ARBA00022692"/>
    </source>
</evidence>
<keyword evidence="6" id="KW-0406">Ion transport</keyword>
<dbReference type="GO" id="GO:0015344">
    <property type="term" value="F:siderophore uptake transmembrane transporter activity"/>
    <property type="evidence" value="ECO:0007669"/>
    <property type="project" value="TreeGrafter"/>
</dbReference>
<evidence type="ECO:0000256" key="3">
    <source>
        <dbReference type="ARBA" id="ARBA00022452"/>
    </source>
</evidence>
<evidence type="ECO:0000256" key="5">
    <source>
        <dbReference type="ARBA" id="ARBA00022729"/>
    </source>
</evidence>
<dbReference type="InterPro" id="IPR008969">
    <property type="entry name" value="CarboxyPept-like_regulatory"/>
</dbReference>
<dbReference type="Pfam" id="PF13715">
    <property type="entry name" value="CarbopepD_reg_2"/>
    <property type="match status" value="1"/>
</dbReference>
<dbReference type="Gene3D" id="2.40.170.20">
    <property type="entry name" value="TonB-dependent receptor, beta-barrel domain"/>
    <property type="match status" value="1"/>
</dbReference>
<keyword evidence="8 10" id="KW-0472">Membrane</keyword>
<evidence type="ECO:0000259" key="13">
    <source>
        <dbReference type="Pfam" id="PF00593"/>
    </source>
</evidence>
<evidence type="ECO:0000256" key="12">
    <source>
        <dbReference type="SAM" id="SignalP"/>
    </source>
</evidence>
<evidence type="ECO:0000256" key="7">
    <source>
        <dbReference type="ARBA" id="ARBA00023077"/>
    </source>
</evidence>
<evidence type="ECO:0000259" key="14">
    <source>
        <dbReference type="Pfam" id="PF07715"/>
    </source>
</evidence>
<reference evidence="15 16" key="1">
    <citation type="submission" date="2019-08" db="EMBL/GenBank/DDBJ databases">
        <title>In-depth cultivation of the pig gut microbiome towards novel bacterial diversity and tailored functional studies.</title>
        <authorList>
            <person name="Wylensek D."/>
            <person name="Hitch T.C.A."/>
            <person name="Clavel T."/>
        </authorList>
    </citation>
    <scope>NUCLEOTIDE SEQUENCE [LARGE SCALE GENOMIC DNA]</scope>
    <source>
        <strain evidence="15 16">Oil-RF-744-WCA-WT-10</strain>
    </source>
</reference>
<evidence type="ECO:0000313" key="16">
    <source>
        <dbReference type="Proteomes" id="UP000483362"/>
    </source>
</evidence>
<dbReference type="PROSITE" id="PS52016">
    <property type="entry name" value="TONB_DEPENDENT_REC_3"/>
    <property type="match status" value="1"/>
</dbReference>
<sequence length="1028" mass="112618">MRKQLLLLLFSIFAVMGFARTVTGVVTSATDKQAVIGASVRVHGTTRGVTTDIDGKFTIDASDNDVLDITFVGMKPISVKIGSQSSLNIVMTDNAQTLGEVVVTAMGQTQEKKKLNFAVQSLNADEVTAGGTSNFANSLQGKVAGLQVSTGGGSPNSSTQVIIRAISSINNGQNNEPLVIVDGVPVRGHGSSLGDINPDDIENMSVLKGAAASALYGQEAANGVIMITTKSGARDGSVKVNGNASVEFSTPMRVPQIQRVFTPGVRGMYKENSGSGGWGPYLQSDEQRYDNVGDFLGTGFLQKYDVSISGGTEKFNSYASVSYTNSDGIVPKDYKDQLTVFLKGMYKPSSQVTFNLSTNYVHSKSRGFGNAMSTIYNWGINHDMSDYQTKDGHVNWANYYDSWDELLDTQRIGAVVSPYFGRNRDNSKTQSDRIVINGQVSYEPIKDLVFTGKIGYDKGYSTYEGYTVPRLYDGDLVDPDNSDVKSILASNQSLYGSYSFDPSRSEQFTLQGLATYKKTIAQDFNINLLLGAEYKESTSYEASLYGEHFQLGGDYYSFMNTDFTNGDLLTSNHPKLSHTKYNKYGYFGELRFDYKGIAQLSMTGRYDGTSRLKQVDYNYFYPSVTAGVIFSELFHLTNSWFSYGKIRGNWAKVGKDCPAYQFTDTYKQWTLFPDGGYGVDPATSRAIALVPEMDSSWEIGADLRFFNSRTRLDIAYYSTTADNQIVSVRVSPASGTILQTRNEGTVKNHGMEISLAQDIIKTDDITWTANLNYSFNRGKVTKLPEGVVEIQGTQYGDIFPVARLNGSSTGISGKDYLRDPDGNVICDANGYPTINPAKGIYIGNREPDFLLGLGSSFRYKHATLSFLLDGRCGGDVANVTGRSLLSNGMAKIWEKYRNREYIVDGVQAVTLPDGTTGYVKNTTPIVLDQNYVNKYYSTVSSNFIEDGSYLRLSYVTLSYDFSSMLKKGWAVKNLSLSATGRNLFLLTKYTGNDPAVLVSTSGGTGGTGIDYYQVPVSRSFNFTLKATF</sequence>
<keyword evidence="3 10" id="KW-1134">Transmembrane beta strand</keyword>
<proteinExistence type="inferred from homology"/>
<evidence type="ECO:0000256" key="10">
    <source>
        <dbReference type="PROSITE-ProRule" id="PRU01360"/>
    </source>
</evidence>
<dbReference type="InterPro" id="IPR012910">
    <property type="entry name" value="Plug_dom"/>
</dbReference>
<dbReference type="Pfam" id="PF07715">
    <property type="entry name" value="Plug"/>
    <property type="match status" value="1"/>
</dbReference>